<name>A0A0R2LGU0_9LACO</name>
<evidence type="ECO:0000256" key="4">
    <source>
        <dbReference type="ARBA" id="ARBA00022989"/>
    </source>
</evidence>
<feature type="transmembrane region" description="Helical" evidence="6">
    <location>
        <begin position="52"/>
        <end position="78"/>
    </location>
</feature>
<keyword evidence="3 6" id="KW-0812">Transmembrane</keyword>
<feature type="transmembrane region" description="Helical" evidence="6">
    <location>
        <begin position="98"/>
        <end position="125"/>
    </location>
</feature>
<dbReference type="STRING" id="993692.IV57_GL000110"/>
<evidence type="ECO:0000256" key="5">
    <source>
        <dbReference type="ARBA" id="ARBA00023136"/>
    </source>
</evidence>
<reference evidence="8 9" key="1">
    <citation type="journal article" date="2015" name="Genome Announc.">
        <title>Expanding the biotechnology potential of lactobacilli through comparative genomics of 213 strains and associated genera.</title>
        <authorList>
            <person name="Sun Z."/>
            <person name="Harris H.M."/>
            <person name="McCann A."/>
            <person name="Guo C."/>
            <person name="Argimon S."/>
            <person name="Zhang W."/>
            <person name="Yang X."/>
            <person name="Jeffery I.B."/>
            <person name="Cooney J.C."/>
            <person name="Kagawa T.F."/>
            <person name="Liu W."/>
            <person name="Song Y."/>
            <person name="Salvetti E."/>
            <person name="Wrobel A."/>
            <person name="Rasinkangas P."/>
            <person name="Parkhill J."/>
            <person name="Rea M.C."/>
            <person name="O'Sullivan O."/>
            <person name="Ritari J."/>
            <person name="Douillard F.P."/>
            <person name="Paul Ross R."/>
            <person name="Yang R."/>
            <person name="Briner A.E."/>
            <person name="Felis G.E."/>
            <person name="de Vos W.M."/>
            <person name="Barrangou R."/>
            <person name="Klaenhammer T.R."/>
            <person name="Caufield P.W."/>
            <person name="Cui Y."/>
            <person name="Zhang H."/>
            <person name="O'Toole P.W."/>
        </authorList>
    </citation>
    <scope>NUCLEOTIDE SEQUENCE [LARGE SCALE GENOMIC DNA]</scope>
    <source>
        <strain evidence="8 9">DSM 24716</strain>
    </source>
</reference>
<accession>A0A0R2LGU0</accession>
<feature type="transmembrane region" description="Helical" evidence="6">
    <location>
        <begin position="305"/>
        <end position="329"/>
    </location>
</feature>
<sequence length="432" mass="48915">MIRLGLLQFKSSIKMWLTGIFVFIVYGWLISFCLTGAVTLEKELSSQQNNPLPIFVMPMFFGGITLFFVISNVIKTIVNELSDEYRMWMFLGADSRQISIIIAVQLSLVGFIGSCLGYIVMLFSIDSIYNTLQNFIGKVWLPEVNFKIIPMLFVIVNLLSIMICFLSGVLNSKKILKIRSTGKYFKLIIQVVVSVGFIVSSVKIILISSRTESGRSLFLVLFWMILFQIYLGQDLIKILAKIGRLLLPENCGSTGNLAIQQTSVNASKIRDDLIPIIVVQTIIYGLIELLFGLSDPNNMDMKNIVVSFIIYVDAPLIIVIANTVSVAMLKQPEQYENFGQLSRIGFTRGMLIHERSEEILFNSCLLFIVSLISNIFLYFIVRDHLINAFNTMIIIDLPLMVSGLIFVVLVVMETCNILIWYDKNLNKNKIEL</sequence>
<feature type="transmembrane region" description="Helical" evidence="6">
    <location>
        <begin position="401"/>
        <end position="421"/>
    </location>
</feature>
<evidence type="ECO:0000256" key="3">
    <source>
        <dbReference type="ARBA" id="ARBA00022692"/>
    </source>
</evidence>
<comment type="caution">
    <text evidence="8">The sequence shown here is derived from an EMBL/GenBank/DDBJ whole genome shotgun (WGS) entry which is preliminary data.</text>
</comment>
<dbReference type="EMBL" id="JQCF01000001">
    <property type="protein sequence ID" value="KRO00790.1"/>
    <property type="molecule type" value="Genomic_DNA"/>
</dbReference>
<proteinExistence type="predicted"/>
<feature type="transmembrane region" description="Helical" evidence="6">
    <location>
        <begin position="148"/>
        <end position="172"/>
    </location>
</feature>
<dbReference type="Proteomes" id="UP000051006">
    <property type="component" value="Unassembled WGS sequence"/>
</dbReference>
<evidence type="ECO:0000256" key="2">
    <source>
        <dbReference type="ARBA" id="ARBA00022475"/>
    </source>
</evidence>
<dbReference type="OrthoDB" id="2208849at2"/>
<evidence type="ECO:0000313" key="9">
    <source>
        <dbReference type="Proteomes" id="UP000051006"/>
    </source>
</evidence>
<protein>
    <recommendedName>
        <fullName evidence="7">ABC3 transporter permease C-terminal domain-containing protein</fullName>
    </recommendedName>
</protein>
<feature type="transmembrane region" description="Helical" evidence="6">
    <location>
        <begin position="273"/>
        <end position="293"/>
    </location>
</feature>
<keyword evidence="2" id="KW-1003">Cell membrane</keyword>
<dbReference type="Pfam" id="PF02687">
    <property type="entry name" value="FtsX"/>
    <property type="match status" value="1"/>
</dbReference>
<feature type="transmembrane region" description="Helical" evidence="6">
    <location>
        <begin position="359"/>
        <end position="381"/>
    </location>
</feature>
<feature type="transmembrane region" description="Helical" evidence="6">
    <location>
        <begin position="184"/>
        <end position="207"/>
    </location>
</feature>
<dbReference type="AlphaFoldDB" id="A0A0R2LGU0"/>
<dbReference type="RefSeq" id="WP_057879530.1">
    <property type="nucleotide sequence ID" value="NZ_JQCF01000001.1"/>
</dbReference>
<feature type="transmembrane region" description="Helical" evidence="6">
    <location>
        <begin position="213"/>
        <end position="231"/>
    </location>
</feature>
<feature type="transmembrane region" description="Helical" evidence="6">
    <location>
        <begin position="20"/>
        <end position="40"/>
    </location>
</feature>
<keyword evidence="4 6" id="KW-1133">Transmembrane helix</keyword>
<gene>
    <name evidence="8" type="ORF">IV57_GL000110</name>
</gene>
<dbReference type="InterPro" id="IPR003838">
    <property type="entry name" value="ABC3_permease_C"/>
</dbReference>
<evidence type="ECO:0000256" key="6">
    <source>
        <dbReference type="SAM" id="Phobius"/>
    </source>
</evidence>
<evidence type="ECO:0000256" key="1">
    <source>
        <dbReference type="ARBA" id="ARBA00004651"/>
    </source>
</evidence>
<dbReference type="PATRIC" id="fig|993692.3.peg.110"/>
<dbReference type="GO" id="GO:0005886">
    <property type="term" value="C:plasma membrane"/>
    <property type="evidence" value="ECO:0007669"/>
    <property type="project" value="UniProtKB-SubCell"/>
</dbReference>
<evidence type="ECO:0000259" key="7">
    <source>
        <dbReference type="Pfam" id="PF02687"/>
    </source>
</evidence>
<comment type="subcellular location">
    <subcellularLocation>
        <location evidence="1">Cell membrane</location>
        <topology evidence="1">Multi-pass membrane protein</topology>
    </subcellularLocation>
</comment>
<organism evidence="8 9">
    <name type="scientific">Companilactobacillus kimchiensis</name>
    <dbReference type="NCBI Taxonomy" id="993692"/>
    <lineage>
        <taxon>Bacteria</taxon>
        <taxon>Bacillati</taxon>
        <taxon>Bacillota</taxon>
        <taxon>Bacilli</taxon>
        <taxon>Lactobacillales</taxon>
        <taxon>Lactobacillaceae</taxon>
        <taxon>Companilactobacillus</taxon>
    </lineage>
</organism>
<feature type="domain" description="ABC3 transporter permease C-terminal" evidence="7">
    <location>
        <begin position="60"/>
        <end position="178"/>
    </location>
</feature>
<evidence type="ECO:0000313" key="8">
    <source>
        <dbReference type="EMBL" id="KRO00790.1"/>
    </source>
</evidence>
<keyword evidence="5 6" id="KW-0472">Membrane</keyword>
<keyword evidence="9" id="KW-1185">Reference proteome</keyword>